<comment type="caution">
    <text evidence="2">The sequence shown here is derived from an EMBL/GenBank/DDBJ whole genome shotgun (WGS) entry which is preliminary data.</text>
</comment>
<gene>
    <name evidence="1" type="ORF">F2Q68_00001130</name>
    <name evidence="2" type="ORF">F2Q70_00008104</name>
</gene>
<protein>
    <submittedName>
        <fullName evidence="2">Uncharacterized protein</fullName>
    </submittedName>
</protein>
<evidence type="ECO:0000313" key="2">
    <source>
        <dbReference type="EMBL" id="KAF2609618.1"/>
    </source>
</evidence>
<organism evidence="2">
    <name type="scientific">Brassica cretica</name>
    <name type="common">Mustard</name>
    <dbReference type="NCBI Taxonomy" id="69181"/>
    <lineage>
        <taxon>Eukaryota</taxon>
        <taxon>Viridiplantae</taxon>
        <taxon>Streptophyta</taxon>
        <taxon>Embryophyta</taxon>
        <taxon>Tracheophyta</taxon>
        <taxon>Spermatophyta</taxon>
        <taxon>Magnoliopsida</taxon>
        <taxon>eudicotyledons</taxon>
        <taxon>Gunneridae</taxon>
        <taxon>Pentapetalae</taxon>
        <taxon>rosids</taxon>
        <taxon>malvids</taxon>
        <taxon>Brassicales</taxon>
        <taxon>Brassicaceae</taxon>
        <taxon>Brassiceae</taxon>
        <taxon>Brassica</taxon>
    </lineage>
</organism>
<dbReference type="AlphaFoldDB" id="A0A8S9LVN9"/>
<evidence type="ECO:0000313" key="1">
    <source>
        <dbReference type="EMBL" id="KAF2583009.1"/>
    </source>
</evidence>
<name>A0A8S9LVN9_BRACR</name>
<dbReference type="EMBL" id="QGKY02000089">
    <property type="protein sequence ID" value="KAF2609618.1"/>
    <property type="molecule type" value="Genomic_DNA"/>
</dbReference>
<proteinExistence type="predicted"/>
<accession>A0A8S9LVN9</accession>
<reference evidence="2" key="1">
    <citation type="submission" date="2019-12" db="EMBL/GenBank/DDBJ databases">
        <title>Genome sequencing and annotation of Brassica cretica.</title>
        <authorList>
            <person name="Studholme D.J."/>
            <person name="Sarris P.F."/>
        </authorList>
    </citation>
    <scope>NUCLEOTIDE SEQUENCE</scope>
    <source>
        <strain evidence="1">PFS-001/15</strain>
        <strain evidence="2">PFS-102/07</strain>
        <tissue evidence="2">Leaf</tissue>
    </source>
</reference>
<dbReference type="EMBL" id="QGKW02001660">
    <property type="protein sequence ID" value="KAF2583009.1"/>
    <property type="molecule type" value="Genomic_DNA"/>
</dbReference>
<dbReference type="Proteomes" id="UP000712281">
    <property type="component" value="Unassembled WGS sequence"/>
</dbReference>
<sequence>MNSPDVSGGCSVCGGVEAGPTDGESGAVASCLKRRSQDGSDFRVVLSEMTRDFPLVSSDPNLEALICKEWGTSGGVRAKPSCGWLSTRTREIMVDVCSPDRLIVLRVLKFSESVKNRLWFGRRREGRYFILLKRSYVIGVSRSTREAVPPVLGDVT</sequence>